<dbReference type="SUPFAM" id="SSF51735">
    <property type="entry name" value="NAD(P)-binding Rossmann-fold domains"/>
    <property type="match status" value="1"/>
</dbReference>
<organism evidence="2 3">
    <name type="scientific">Brevibacterium marinum</name>
    <dbReference type="NCBI Taxonomy" id="418643"/>
    <lineage>
        <taxon>Bacteria</taxon>
        <taxon>Bacillati</taxon>
        <taxon>Actinomycetota</taxon>
        <taxon>Actinomycetes</taxon>
        <taxon>Micrococcales</taxon>
        <taxon>Brevibacteriaceae</taxon>
        <taxon>Brevibacterium</taxon>
    </lineage>
</organism>
<proteinExistence type="predicted"/>
<dbReference type="Proteomes" id="UP000576792">
    <property type="component" value="Unassembled WGS sequence"/>
</dbReference>
<comment type="caution">
    <text evidence="2">The sequence shown here is derived from an EMBL/GenBank/DDBJ whole genome shotgun (WGS) entry which is preliminary data.</text>
</comment>
<dbReference type="AlphaFoldDB" id="A0A846S6L1"/>
<reference evidence="2 3" key="1">
    <citation type="submission" date="2020-03" db="EMBL/GenBank/DDBJ databases">
        <title>Sequencing the genomes of 1000 actinobacteria strains.</title>
        <authorList>
            <person name="Klenk H.-P."/>
        </authorList>
    </citation>
    <scope>NUCLEOTIDE SEQUENCE [LARGE SCALE GENOMIC DNA]</scope>
    <source>
        <strain evidence="2 3">DSM 18964</strain>
    </source>
</reference>
<dbReference type="PANTHER" id="PTHR11092:SF0">
    <property type="entry name" value="EPIMERASE FAMILY PROTEIN SDR39U1"/>
    <property type="match status" value="1"/>
</dbReference>
<dbReference type="Gene3D" id="3.40.50.720">
    <property type="entry name" value="NAD(P)-binding Rossmann-like Domain"/>
    <property type="match status" value="1"/>
</dbReference>
<accession>A0A846S6L1</accession>
<gene>
    <name evidence="2" type="ORF">BKA07_003718</name>
</gene>
<dbReference type="RefSeq" id="WP_342449127.1">
    <property type="nucleotide sequence ID" value="NZ_BAAAPQ010000026.1"/>
</dbReference>
<sequence>MRYRGIGSDASGPTVSRGHPFTHGQQRFAWVHFDDVVRAIRFIDEHDGISGPVNILSPGVSDNTTLMSALRRGVRMPLGLPAPRWLLEIGILVLRQESEVVLKSRWVLPA</sequence>
<dbReference type="InterPro" id="IPR036291">
    <property type="entry name" value="NAD(P)-bd_dom_sf"/>
</dbReference>
<name>A0A846S6L1_9MICO</name>
<evidence type="ECO:0000313" key="3">
    <source>
        <dbReference type="Proteomes" id="UP000576792"/>
    </source>
</evidence>
<feature type="region of interest" description="Disordered" evidence="1">
    <location>
        <begin position="1"/>
        <end position="20"/>
    </location>
</feature>
<keyword evidence="3" id="KW-1185">Reference proteome</keyword>
<evidence type="ECO:0000256" key="1">
    <source>
        <dbReference type="SAM" id="MobiDB-lite"/>
    </source>
</evidence>
<dbReference type="EMBL" id="JAATJN010000001">
    <property type="protein sequence ID" value="NJC58683.1"/>
    <property type="molecule type" value="Genomic_DNA"/>
</dbReference>
<dbReference type="PANTHER" id="PTHR11092">
    <property type="entry name" value="SUGAR NUCLEOTIDE EPIMERASE RELATED"/>
    <property type="match status" value="1"/>
</dbReference>
<protein>
    <submittedName>
        <fullName evidence="2">NAD dependent epimerase/dehydratase family enzyme</fullName>
    </submittedName>
</protein>
<evidence type="ECO:0000313" key="2">
    <source>
        <dbReference type="EMBL" id="NJC58683.1"/>
    </source>
</evidence>